<proteinExistence type="predicted"/>
<name>A0A1D1V1N7_RAMVA</name>
<reference evidence="2 3" key="1">
    <citation type="journal article" date="2016" name="Nat. Commun.">
        <title>Extremotolerant tardigrade genome and improved radiotolerance of human cultured cells by tardigrade-unique protein.</title>
        <authorList>
            <person name="Hashimoto T."/>
            <person name="Horikawa D.D."/>
            <person name="Saito Y."/>
            <person name="Kuwahara H."/>
            <person name="Kozuka-Hata H."/>
            <person name="Shin-I T."/>
            <person name="Minakuchi Y."/>
            <person name="Ohishi K."/>
            <person name="Motoyama A."/>
            <person name="Aizu T."/>
            <person name="Enomoto A."/>
            <person name="Kondo K."/>
            <person name="Tanaka S."/>
            <person name="Hara Y."/>
            <person name="Koshikawa S."/>
            <person name="Sagara H."/>
            <person name="Miura T."/>
            <person name="Yokobori S."/>
            <person name="Miyagawa K."/>
            <person name="Suzuki Y."/>
            <person name="Kubo T."/>
            <person name="Oyama M."/>
            <person name="Kohara Y."/>
            <person name="Fujiyama A."/>
            <person name="Arakawa K."/>
            <person name="Katayama T."/>
            <person name="Toyoda A."/>
            <person name="Kunieda T."/>
        </authorList>
    </citation>
    <scope>NUCLEOTIDE SEQUENCE [LARGE SCALE GENOMIC DNA]</scope>
    <source>
        <strain evidence="2 3">YOKOZUNA-1</strain>
    </source>
</reference>
<evidence type="ECO:0000256" key="1">
    <source>
        <dbReference type="SAM" id="MobiDB-lite"/>
    </source>
</evidence>
<dbReference type="EMBL" id="BDGG01000003">
    <property type="protein sequence ID" value="GAU95739.1"/>
    <property type="molecule type" value="Genomic_DNA"/>
</dbReference>
<comment type="caution">
    <text evidence="2">The sequence shown here is derived from an EMBL/GenBank/DDBJ whole genome shotgun (WGS) entry which is preliminary data.</text>
</comment>
<keyword evidence="3" id="KW-1185">Reference proteome</keyword>
<evidence type="ECO:0000313" key="3">
    <source>
        <dbReference type="Proteomes" id="UP000186922"/>
    </source>
</evidence>
<organism evidence="2 3">
    <name type="scientific">Ramazzottius varieornatus</name>
    <name type="common">Water bear</name>
    <name type="synonym">Tardigrade</name>
    <dbReference type="NCBI Taxonomy" id="947166"/>
    <lineage>
        <taxon>Eukaryota</taxon>
        <taxon>Metazoa</taxon>
        <taxon>Ecdysozoa</taxon>
        <taxon>Tardigrada</taxon>
        <taxon>Eutardigrada</taxon>
        <taxon>Parachela</taxon>
        <taxon>Hypsibioidea</taxon>
        <taxon>Ramazzottiidae</taxon>
        <taxon>Ramazzottius</taxon>
    </lineage>
</organism>
<accession>A0A1D1V1N7</accession>
<feature type="region of interest" description="Disordered" evidence="1">
    <location>
        <begin position="52"/>
        <end position="82"/>
    </location>
</feature>
<evidence type="ECO:0000313" key="2">
    <source>
        <dbReference type="EMBL" id="GAU95739.1"/>
    </source>
</evidence>
<feature type="compositionally biased region" description="Polar residues" evidence="1">
    <location>
        <begin position="52"/>
        <end position="68"/>
    </location>
</feature>
<dbReference type="AlphaFoldDB" id="A0A1D1V1N7"/>
<dbReference type="Proteomes" id="UP000186922">
    <property type="component" value="Unassembled WGS sequence"/>
</dbReference>
<sequence length="157" mass="17501">MEQLSAGEPRRGLRTLLGIPSAAGLFIRDLPAISGIHLPGSHHSNVLRQAAELSQESHPTRSWSQSSERPVPPDMDGGPNGRRLPRRMATLCGSVYDDHGGRTAPCFRHGCQRSTHLLQELVDLQPNHLCPFQHSDAVSVCLVDHLRENRSAYFRWR</sequence>
<protein>
    <submittedName>
        <fullName evidence="2">Uncharacterized protein</fullName>
    </submittedName>
</protein>
<gene>
    <name evidence="2" type="primary">RvY_07308</name>
    <name evidence="2" type="synonym">RvY_07308.2</name>
    <name evidence="2" type="ORF">RvY_07308-2</name>
</gene>